<keyword evidence="3" id="KW-1185">Reference proteome</keyword>
<dbReference type="RefSeq" id="WP_129330504.1">
    <property type="nucleotide sequence ID" value="NZ_SDVB01000101.1"/>
</dbReference>
<accession>A0A4Q2TU49</accession>
<name>A0A4Q2TU49_9HYPH</name>
<comment type="caution">
    <text evidence="2">The sequence shown here is derived from an EMBL/GenBank/DDBJ whole genome shotgun (WGS) entry which is preliminary data.</text>
</comment>
<dbReference type="Proteomes" id="UP000291088">
    <property type="component" value="Unassembled WGS sequence"/>
</dbReference>
<reference evidence="2 3" key="1">
    <citation type="submission" date="2019-01" db="EMBL/GenBank/DDBJ databases">
        <authorList>
            <person name="Deng T."/>
        </authorList>
    </citation>
    <scope>NUCLEOTIDE SEQUENCE [LARGE SCALE GENOMIC DNA]</scope>
    <source>
        <strain evidence="2 3">F8825</strain>
    </source>
</reference>
<dbReference type="OrthoDB" id="2455700at2"/>
<dbReference type="Pfam" id="PF00550">
    <property type="entry name" value="PP-binding"/>
    <property type="match status" value="1"/>
</dbReference>
<protein>
    <submittedName>
        <fullName evidence="2">Phosphopantetheine-binding protein</fullName>
    </submittedName>
</protein>
<dbReference type="PROSITE" id="PS50075">
    <property type="entry name" value="CARRIER"/>
    <property type="match status" value="1"/>
</dbReference>
<dbReference type="AlphaFoldDB" id="A0A4Q2TU49"/>
<dbReference type="InterPro" id="IPR036736">
    <property type="entry name" value="ACP-like_sf"/>
</dbReference>
<sequence>MADFTIETLRRDIARMIHVDPSEIGADDNLMDLGLDSMRAMTLVLSWEQQGLRLDFSELARDVTLAGWWAVVARQQNTERT</sequence>
<dbReference type="SUPFAM" id="SSF47336">
    <property type="entry name" value="ACP-like"/>
    <property type="match status" value="1"/>
</dbReference>
<organism evidence="2 3">
    <name type="scientific">Ciceribacter ferrooxidans</name>
    <dbReference type="NCBI Taxonomy" id="2509717"/>
    <lineage>
        <taxon>Bacteria</taxon>
        <taxon>Pseudomonadati</taxon>
        <taxon>Pseudomonadota</taxon>
        <taxon>Alphaproteobacteria</taxon>
        <taxon>Hyphomicrobiales</taxon>
        <taxon>Rhizobiaceae</taxon>
        <taxon>Ciceribacter</taxon>
    </lineage>
</organism>
<proteinExistence type="predicted"/>
<evidence type="ECO:0000313" key="3">
    <source>
        <dbReference type="Proteomes" id="UP000291088"/>
    </source>
</evidence>
<dbReference type="Gene3D" id="1.10.1200.10">
    <property type="entry name" value="ACP-like"/>
    <property type="match status" value="1"/>
</dbReference>
<feature type="domain" description="Carrier" evidence="1">
    <location>
        <begin position="1"/>
        <end position="76"/>
    </location>
</feature>
<dbReference type="EMBL" id="SDVB01000101">
    <property type="protein sequence ID" value="RYC23935.1"/>
    <property type="molecule type" value="Genomic_DNA"/>
</dbReference>
<gene>
    <name evidence="2" type="ORF">EUU22_02380</name>
</gene>
<dbReference type="InterPro" id="IPR009081">
    <property type="entry name" value="PP-bd_ACP"/>
</dbReference>
<evidence type="ECO:0000259" key="1">
    <source>
        <dbReference type="PROSITE" id="PS50075"/>
    </source>
</evidence>
<evidence type="ECO:0000313" key="2">
    <source>
        <dbReference type="EMBL" id="RYC23935.1"/>
    </source>
</evidence>